<feature type="region of interest" description="Disordered" evidence="1">
    <location>
        <begin position="1"/>
        <end position="71"/>
    </location>
</feature>
<feature type="compositionally biased region" description="Polar residues" evidence="1">
    <location>
        <begin position="52"/>
        <end position="65"/>
    </location>
</feature>
<dbReference type="AlphaFoldDB" id="A0A0K0FWT1"/>
<name>A0A0K0FWT1_STRVS</name>
<sequence length="436" mass="48562">MTNKRRRPATASTKSVKLPNSTYNQSGDESEQPQQHGEGQHDPCNLGIADLNINTQRGSNPSESADTAEEIEHDAVDTGQSGSAAVAADTHVQQGGGSLLVDMSNVNQYLPEKSNVVNMEVDNRPEPISIENQPRSASLTVEVVPASGVPSGGPLVVMGENDIIISESDKEFKKFYKKVVTFYMLDFGKGHDFIQNLISTYRFEAFSLIKLFNALKSRFDEHPNVDFGESIITLIAVSILLGTNVSKVIPRVDENRREHIRNLINIADARFNARGKGYDVVTFARTQKLFPVLTFKIMKAGSVMVLRKLNAALFDIDINSDHIILYSTISSSLCPENTMYSVLQNAIKMSMLIISTVFDNTLFNSMMKDPNLLIGKLNQVETIFDLSVKSSLMSEDKKIKLMKKEKILDEQGRIVCEDVEVLANKWRDIMFTNKFI</sequence>
<reference evidence="2" key="1">
    <citation type="submission" date="2014-07" db="EMBL/GenBank/DDBJ databases">
        <authorList>
            <person name="Martin A.A"/>
            <person name="De Silva N."/>
        </authorList>
    </citation>
    <scope>NUCLEOTIDE SEQUENCE</scope>
</reference>
<protein>
    <submittedName>
        <fullName evidence="3">Nucleoprotein</fullName>
    </submittedName>
</protein>
<reference evidence="3" key="2">
    <citation type="submission" date="2015-08" db="UniProtKB">
        <authorList>
            <consortium name="WormBaseParasite"/>
        </authorList>
    </citation>
    <scope>IDENTIFICATION</scope>
</reference>
<accession>A0A0K0FWT1</accession>
<dbReference type="Proteomes" id="UP000035680">
    <property type="component" value="Unassembled WGS sequence"/>
</dbReference>
<organism evidence="2 3">
    <name type="scientific">Strongyloides venezuelensis</name>
    <name type="common">Threadworm</name>
    <dbReference type="NCBI Taxonomy" id="75913"/>
    <lineage>
        <taxon>Eukaryota</taxon>
        <taxon>Metazoa</taxon>
        <taxon>Ecdysozoa</taxon>
        <taxon>Nematoda</taxon>
        <taxon>Chromadorea</taxon>
        <taxon>Rhabditida</taxon>
        <taxon>Tylenchina</taxon>
        <taxon>Panagrolaimomorpha</taxon>
        <taxon>Strongyloidoidea</taxon>
        <taxon>Strongyloididae</taxon>
        <taxon>Strongyloides</taxon>
    </lineage>
</organism>
<keyword evidence="2" id="KW-1185">Reference proteome</keyword>
<evidence type="ECO:0000313" key="3">
    <source>
        <dbReference type="WBParaSite" id="SVE_1688700.1"/>
    </source>
</evidence>
<dbReference type="WBParaSite" id="SVE_1688700.1">
    <property type="protein sequence ID" value="SVE_1688700.1"/>
    <property type="gene ID" value="SVE_1688700"/>
</dbReference>
<evidence type="ECO:0000313" key="2">
    <source>
        <dbReference type="Proteomes" id="UP000035680"/>
    </source>
</evidence>
<feature type="compositionally biased region" description="Polar residues" evidence="1">
    <location>
        <begin position="10"/>
        <end position="37"/>
    </location>
</feature>
<evidence type="ECO:0000256" key="1">
    <source>
        <dbReference type="SAM" id="MobiDB-lite"/>
    </source>
</evidence>
<proteinExistence type="predicted"/>